<protein>
    <submittedName>
        <fullName evidence="1">Uncharacterized protein</fullName>
    </submittedName>
</protein>
<accession>A0A6J4UCD6</accession>
<dbReference type="AlphaFoldDB" id="A0A6J4UCD6"/>
<organism evidence="1">
    <name type="scientific">uncultured Thermomicrobiales bacterium</name>
    <dbReference type="NCBI Taxonomy" id="1645740"/>
    <lineage>
        <taxon>Bacteria</taxon>
        <taxon>Pseudomonadati</taxon>
        <taxon>Thermomicrobiota</taxon>
        <taxon>Thermomicrobia</taxon>
        <taxon>Thermomicrobiales</taxon>
        <taxon>environmental samples</taxon>
    </lineage>
</organism>
<sequence>MPLGEPFGWCGLCAASLCHPCGRTHLCTPDCPANGCQAGFCVREVRGARISETWGLPPE</sequence>
<evidence type="ECO:0000313" key="1">
    <source>
        <dbReference type="EMBL" id="CAA9546617.1"/>
    </source>
</evidence>
<reference evidence="1" key="1">
    <citation type="submission" date="2020-02" db="EMBL/GenBank/DDBJ databases">
        <authorList>
            <person name="Meier V. D."/>
        </authorList>
    </citation>
    <scope>NUCLEOTIDE SEQUENCE</scope>
    <source>
        <strain evidence="1">AVDCRST_MAG33</strain>
    </source>
</reference>
<gene>
    <name evidence="1" type="ORF">AVDCRST_MAG33-515</name>
</gene>
<dbReference type="EMBL" id="CADCWK010000041">
    <property type="protein sequence ID" value="CAA9546617.1"/>
    <property type="molecule type" value="Genomic_DNA"/>
</dbReference>
<proteinExistence type="predicted"/>
<name>A0A6J4UCD6_9BACT</name>